<protein>
    <submittedName>
        <fullName evidence="1">Uncharacterized protein</fullName>
    </submittedName>
</protein>
<keyword evidence="2" id="KW-1185">Reference proteome</keyword>
<sequence>MVPLSPSPIWPSHLSHPSIFRRASCLPVSLLQPLTLQWSQASMAVAQKAERVPSGAGEAKERREVDREEDSDTPDFSPFFNLLLVTGLQCLGVLGQQTPPRRVDAATRVPAPLFDVYTPPRDRRVAQPGEEE</sequence>
<reference evidence="1" key="1">
    <citation type="submission" date="2022-05" db="EMBL/GenBank/DDBJ databases">
        <title>Chromosome-level genome of Chaenocephalus aceratus.</title>
        <authorList>
            <person name="Park H."/>
        </authorList>
    </citation>
    <scope>NUCLEOTIDE SEQUENCE</scope>
    <source>
        <strain evidence="1">KU_202001</strain>
    </source>
</reference>
<comment type="caution">
    <text evidence="1">The sequence shown here is derived from an EMBL/GenBank/DDBJ whole genome shotgun (WGS) entry which is preliminary data.</text>
</comment>
<name>A0ACB9VTJ5_CHAAC</name>
<evidence type="ECO:0000313" key="2">
    <source>
        <dbReference type="Proteomes" id="UP001057452"/>
    </source>
</evidence>
<organism evidence="1 2">
    <name type="scientific">Chaenocephalus aceratus</name>
    <name type="common">Blackfin icefish</name>
    <name type="synonym">Chaenichthys aceratus</name>
    <dbReference type="NCBI Taxonomy" id="36190"/>
    <lineage>
        <taxon>Eukaryota</taxon>
        <taxon>Metazoa</taxon>
        <taxon>Chordata</taxon>
        <taxon>Craniata</taxon>
        <taxon>Vertebrata</taxon>
        <taxon>Euteleostomi</taxon>
        <taxon>Actinopterygii</taxon>
        <taxon>Neopterygii</taxon>
        <taxon>Teleostei</taxon>
        <taxon>Neoteleostei</taxon>
        <taxon>Acanthomorphata</taxon>
        <taxon>Eupercaria</taxon>
        <taxon>Perciformes</taxon>
        <taxon>Notothenioidei</taxon>
        <taxon>Channichthyidae</taxon>
        <taxon>Chaenocephalus</taxon>
    </lineage>
</organism>
<accession>A0ACB9VTJ5</accession>
<evidence type="ECO:0000313" key="1">
    <source>
        <dbReference type="EMBL" id="KAI4803644.1"/>
    </source>
</evidence>
<dbReference type="Proteomes" id="UP001057452">
    <property type="component" value="Chromosome 15"/>
</dbReference>
<proteinExistence type="predicted"/>
<dbReference type="EMBL" id="CM043799">
    <property type="protein sequence ID" value="KAI4803644.1"/>
    <property type="molecule type" value="Genomic_DNA"/>
</dbReference>
<gene>
    <name evidence="1" type="ORF">KUCAC02_025307</name>
</gene>